<organism evidence="1">
    <name type="scientific">marine metagenome</name>
    <dbReference type="NCBI Taxonomy" id="408172"/>
    <lineage>
        <taxon>unclassified sequences</taxon>
        <taxon>metagenomes</taxon>
        <taxon>ecological metagenomes</taxon>
    </lineage>
</organism>
<feature type="non-terminal residue" evidence="1">
    <location>
        <position position="1"/>
    </location>
</feature>
<accession>A0A382YWE8</accession>
<name>A0A382YWE8_9ZZZZ</name>
<evidence type="ECO:0000313" key="1">
    <source>
        <dbReference type="EMBL" id="SVD87513.1"/>
    </source>
</evidence>
<proteinExistence type="predicted"/>
<sequence>NYAETARIVNQTRTAAGLPDAPSNATSDVPGGANCVPRMRYDTNGRCGKLRDALIYEHFEEIYGESGGLEFWHGRRFDILPAGTGLHFPIPAVDLEVLQRSVYTFGGGAGTEAGDPTPPLIIPGSLDNAIERATFTMGQLELKREALQRAKLSQLVVR</sequence>
<gene>
    <name evidence="1" type="ORF">METZ01_LOCUS440367</name>
</gene>
<reference evidence="1" key="1">
    <citation type="submission" date="2018-05" db="EMBL/GenBank/DDBJ databases">
        <authorList>
            <person name="Lanie J.A."/>
            <person name="Ng W.-L."/>
            <person name="Kazmierczak K.M."/>
            <person name="Andrzejewski T.M."/>
            <person name="Davidsen T.M."/>
            <person name="Wayne K.J."/>
            <person name="Tettelin H."/>
            <person name="Glass J.I."/>
            <person name="Rusch D."/>
            <person name="Podicherti R."/>
            <person name="Tsui H.-C.T."/>
            <person name="Winkler M.E."/>
        </authorList>
    </citation>
    <scope>NUCLEOTIDE SEQUENCE</scope>
</reference>
<protein>
    <submittedName>
        <fullName evidence="1">Uncharacterized protein</fullName>
    </submittedName>
</protein>
<dbReference type="EMBL" id="UINC01179036">
    <property type="protein sequence ID" value="SVD87513.1"/>
    <property type="molecule type" value="Genomic_DNA"/>
</dbReference>
<dbReference type="AlphaFoldDB" id="A0A382YWE8"/>